<gene>
    <name evidence="3" type="ORF">BWI95_13850</name>
</gene>
<dbReference type="CDD" id="cd07061">
    <property type="entry name" value="HP_HAP_like"/>
    <property type="match status" value="1"/>
</dbReference>
<organism evidence="3 4">
    <name type="scientific">Kosakonia cowanii JCM 10956 = DSM 18146</name>
    <dbReference type="NCBI Taxonomy" id="1300165"/>
    <lineage>
        <taxon>Bacteria</taxon>
        <taxon>Pseudomonadati</taxon>
        <taxon>Pseudomonadota</taxon>
        <taxon>Gammaproteobacteria</taxon>
        <taxon>Enterobacterales</taxon>
        <taxon>Enterobacteriaceae</taxon>
        <taxon>Kosakonia</taxon>
    </lineage>
</organism>
<evidence type="ECO:0000256" key="2">
    <source>
        <dbReference type="SAM" id="SignalP"/>
    </source>
</evidence>
<name>A0A807LIK3_9ENTR</name>
<reference evidence="3 4" key="1">
    <citation type="submission" date="2017-01" db="EMBL/GenBank/DDBJ databases">
        <authorList>
            <person name="Cao J.-M."/>
        </authorList>
    </citation>
    <scope>NUCLEOTIDE SEQUENCE [LARGE SCALE GENOMIC DNA]</scope>
    <source>
        <strain evidence="3 4">888-76</strain>
    </source>
</reference>
<dbReference type="Gene3D" id="3.40.50.1240">
    <property type="entry name" value="Phosphoglycerate mutase-like"/>
    <property type="match status" value="2"/>
</dbReference>
<sequence>MKRLFWSAAIAAALALPSAMAQQTTPEGYSLQQVVIVSRHGIRAPLANNGSALAQATAKPWPTWKVAGGELTDRGALVEIFFAHQMRKWMTHEKVLSTEQCPTKKQFFVWANSLPRTHDTAQFFVSNTFIACDVPIFHQRKMGEMDPLFNPVITEDNEAFRQQAVAAMEASRQRVDLTESYKLLEQIVDYSASLACKAQSGKPCTLSDEKDTFRADYRLEPSVSGPLKTANALVDAFTLQYYEGFPQDEVAFGGIKSDKQWQLLEKLKNSYQSILFTTPKVARNVAKPLLDYLDQQLVEKPAAAPKVTLLVGHDSNIASLLAALDAKPWQLPGQFEQTPISGKVVFQRWHDDKSNRDLMKIEYLYFTAEQMRNVAKMGFDSPVQRYTLELTGCPTDSNGFCPMEKFSEVMRKVAK</sequence>
<dbReference type="GO" id="GO:0030288">
    <property type="term" value="C:outer membrane-bounded periplasmic space"/>
    <property type="evidence" value="ECO:0007669"/>
    <property type="project" value="TreeGrafter"/>
</dbReference>
<dbReference type="InterPro" id="IPR000560">
    <property type="entry name" value="His_Pase_clade-2"/>
</dbReference>
<keyword evidence="4" id="KW-1185">Reference proteome</keyword>
<dbReference type="SUPFAM" id="SSF53254">
    <property type="entry name" value="Phosphoglycerate mutase-like"/>
    <property type="match status" value="1"/>
</dbReference>
<dbReference type="PANTHER" id="PTHR11567">
    <property type="entry name" value="ACID PHOSPHATASE-RELATED"/>
    <property type="match status" value="1"/>
</dbReference>
<dbReference type="InterPro" id="IPR029033">
    <property type="entry name" value="His_PPase_superfam"/>
</dbReference>
<evidence type="ECO:0000313" key="3">
    <source>
        <dbReference type="EMBL" id="APZ06053.1"/>
    </source>
</evidence>
<dbReference type="Proteomes" id="UP000187148">
    <property type="component" value="Chromosome"/>
</dbReference>
<dbReference type="InterPro" id="IPR050645">
    <property type="entry name" value="Histidine_acid_phosphatase"/>
</dbReference>
<dbReference type="NCBIfam" id="NF007553">
    <property type="entry name" value="PRK10173.1"/>
    <property type="match status" value="1"/>
</dbReference>
<accession>A0A807LIK3</accession>
<dbReference type="RefSeq" id="WP_076769663.1">
    <property type="nucleotide sequence ID" value="NZ_CP019445.1"/>
</dbReference>
<protein>
    <submittedName>
        <fullName evidence="3">Bifunctional glucose-1-phosphatase/inositol phosphatase</fullName>
    </submittedName>
</protein>
<dbReference type="KEGG" id="kco:BWI95_13850"/>
<evidence type="ECO:0000313" key="4">
    <source>
        <dbReference type="Proteomes" id="UP000187148"/>
    </source>
</evidence>
<dbReference type="InterPro" id="IPR033379">
    <property type="entry name" value="Acid_Pase_AS"/>
</dbReference>
<dbReference type="GO" id="GO:0050308">
    <property type="term" value="F:sugar-phosphatase activity"/>
    <property type="evidence" value="ECO:0007669"/>
    <property type="project" value="TreeGrafter"/>
</dbReference>
<comment type="similarity">
    <text evidence="1">Belongs to the histidine acid phosphatase family.</text>
</comment>
<dbReference type="EMBL" id="CP019445">
    <property type="protein sequence ID" value="APZ06053.1"/>
    <property type="molecule type" value="Genomic_DNA"/>
</dbReference>
<dbReference type="PROSITE" id="PS00616">
    <property type="entry name" value="HIS_ACID_PHOSPHAT_1"/>
    <property type="match status" value="1"/>
</dbReference>
<evidence type="ECO:0000256" key="1">
    <source>
        <dbReference type="ARBA" id="ARBA00005375"/>
    </source>
</evidence>
<keyword evidence="2" id="KW-0732">Signal</keyword>
<dbReference type="PROSITE" id="PS00778">
    <property type="entry name" value="HIS_ACID_PHOSPHAT_2"/>
    <property type="match status" value="1"/>
</dbReference>
<proteinExistence type="inferred from homology"/>
<dbReference type="AlphaFoldDB" id="A0A807LIK3"/>
<dbReference type="Pfam" id="PF00328">
    <property type="entry name" value="His_Phos_2"/>
    <property type="match status" value="1"/>
</dbReference>
<feature type="signal peptide" evidence="2">
    <location>
        <begin position="1"/>
        <end position="21"/>
    </location>
</feature>
<feature type="chain" id="PRO_5032733645" evidence="2">
    <location>
        <begin position="22"/>
        <end position="415"/>
    </location>
</feature>
<dbReference type="PANTHER" id="PTHR11567:SF135">
    <property type="entry name" value="GLUCOSE-1-PHOSPHATASE"/>
    <property type="match status" value="1"/>
</dbReference>